<dbReference type="PANTHER" id="PTHR30136">
    <property type="entry name" value="HELIX-TURN-HELIX TRANSCRIPTIONAL REGULATOR, ICLR FAMILY"/>
    <property type="match status" value="1"/>
</dbReference>
<reference evidence="6 7" key="1">
    <citation type="submission" date="2018-03" db="EMBL/GenBank/DDBJ databases">
        <title>Genomic Encyclopedia of Archaeal and Bacterial Type Strains, Phase II (KMG-II): from individual species to whole genera.</title>
        <authorList>
            <person name="Goeker M."/>
        </authorList>
    </citation>
    <scope>NUCLEOTIDE SEQUENCE [LARGE SCALE GENOMIC DNA]</scope>
    <source>
        <strain evidence="6 7">DSM 44720</strain>
    </source>
</reference>
<keyword evidence="2" id="KW-0238">DNA-binding</keyword>
<keyword evidence="1" id="KW-0805">Transcription regulation</keyword>
<dbReference type="Pfam" id="PF09339">
    <property type="entry name" value="HTH_IclR"/>
    <property type="match status" value="1"/>
</dbReference>
<dbReference type="GO" id="GO:0003677">
    <property type="term" value="F:DNA binding"/>
    <property type="evidence" value="ECO:0007669"/>
    <property type="project" value="UniProtKB-KW"/>
</dbReference>
<evidence type="ECO:0000313" key="7">
    <source>
        <dbReference type="Proteomes" id="UP000239494"/>
    </source>
</evidence>
<dbReference type="InterPro" id="IPR029016">
    <property type="entry name" value="GAF-like_dom_sf"/>
</dbReference>
<evidence type="ECO:0000313" key="6">
    <source>
        <dbReference type="EMBL" id="PRY39426.1"/>
    </source>
</evidence>
<dbReference type="OrthoDB" id="7274111at2"/>
<proteinExistence type="predicted"/>
<dbReference type="InterPro" id="IPR036388">
    <property type="entry name" value="WH-like_DNA-bd_sf"/>
</dbReference>
<dbReference type="GO" id="GO:0003700">
    <property type="term" value="F:DNA-binding transcription factor activity"/>
    <property type="evidence" value="ECO:0007669"/>
    <property type="project" value="TreeGrafter"/>
</dbReference>
<dbReference type="InterPro" id="IPR014757">
    <property type="entry name" value="Tscrpt_reg_IclR_C"/>
</dbReference>
<dbReference type="EMBL" id="PVTF01000007">
    <property type="protein sequence ID" value="PRY39426.1"/>
    <property type="molecule type" value="Genomic_DNA"/>
</dbReference>
<dbReference type="PANTHER" id="PTHR30136:SF24">
    <property type="entry name" value="HTH-TYPE TRANSCRIPTIONAL REPRESSOR ALLR"/>
    <property type="match status" value="1"/>
</dbReference>
<evidence type="ECO:0000256" key="2">
    <source>
        <dbReference type="ARBA" id="ARBA00023125"/>
    </source>
</evidence>
<dbReference type="Gene3D" id="3.30.450.40">
    <property type="match status" value="1"/>
</dbReference>
<keyword evidence="7" id="KW-1185">Reference proteome</keyword>
<accession>A0A2T0T185</accession>
<keyword evidence="3" id="KW-0804">Transcription</keyword>
<sequence length="266" mass="28531">MSTADRPPAEPTRGPYTIEAVDNAARILLMLIERPWLRTSDVAKGLDVARSTAHRMVTTLLDRGLLRYNSDDKSYGAGYRLVELGMSVIGVGDLKSEATPFLAQAAAETGETAQLIVLEGTDIVFVAAIEGGHVIRAASRVGARMPAHATAAGKCLLARLSEDELQHVFPSARLAVSTSATIRSRRALSEELKLVRSQGYAFNDGESEDDLAAVSAPVVDTRGTAHGAISVSGPRERVRQNRERCAEAVRTAAHDLERTIFGRPST</sequence>
<dbReference type="Proteomes" id="UP000239494">
    <property type="component" value="Unassembled WGS sequence"/>
</dbReference>
<dbReference type="PROSITE" id="PS51077">
    <property type="entry name" value="HTH_ICLR"/>
    <property type="match status" value="1"/>
</dbReference>
<gene>
    <name evidence="6" type="ORF">CLV43_1079</name>
</gene>
<dbReference type="Gene3D" id="1.10.10.10">
    <property type="entry name" value="Winged helix-like DNA-binding domain superfamily/Winged helix DNA-binding domain"/>
    <property type="match status" value="1"/>
</dbReference>
<comment type="caution">
    <text evidence="6">The sequence shown here is derived from an EMBL/GenBank/DDBJ whole genome shotgun (WGS) entry which is preliminary data.</text>
</comment>
<dbReference type="SUPFAM" id="SSF46785">
    <property type="entry name" value="Winged helix' DNA-binding domain"/>
    <property type="match status" value="1"/>
</dbReference>
<feature type="domain" description="HTH iclR-type" evidence="4">
    <location>
        <begin position="18"/>
        <end position="79"/>
    </location>
</feature>
<organism evidence="6 7">
    <name type="scientific">Umezawaea tangerina</name>
    <dbReference type="NCBI Taxonomy" id="84725"/>
    <lineage>
        <taxon>Bacteria</taxon>
        <taxon>Bacillati</taxon>
        <taxon>Actinomycetota</taxon>
        <taxon>Actinomycetes</taxon>
        <taxon>Pseudonocardiales</taxon>
        <taxon>Pseudonocardiaceae</taxon>
        <taxon>Umezawaea</taxon>
    </lineage>
</organism>
<dbReference type="SMART" id="SM00346">
    <property type="entry name" value="HTH_ICLR"/>
    <property type="match status" value="1"/>
</dbReference>
<dbReference type="InterPro" id="IPR005471">
    <property type="entry name" value="Tscrpt_reg_IclR_N"/>
</dbReference>
<evidence type="ECO:0000259" key="4">
    <source>
        <dbReference type="PROSITE" id="PS51077"/>
    </source>
</evidence>
<dbReference type="Pfam" id="PF01614">
    <property type="entry name" value="IclR_C"/>
    <property type="match status" value="1"/>
</dbReference>
<evidence type="ECO:0000256" key="3">
    <source>
        <dbReference type="ARBA" id="ARBA00023163"/>
    </source>
</evidence>
<dbReference type="AlphaFoldDB" id="A0A2T0T185"/>
<evidence type="ECO:0000256" key="1">
    <source>
        <dbReference type="ARBA" id="ARBA00023015"/>
    </source>
</evidence>
<name>A0A2T0T185_9PSEU</name>
<evidence type="ECO:0000259" key="5">
    <source>
        <dbReference type="PROSITE" id="PS51078"/>
    </source>
</evidence>
<dbReference type="GO" id="GO:0045892">
    <property type="term" value="P:negative regulation of DNA-templated transcription"/>
    <property type="evidence" value="ECO:0007669"/>
    <property type="project" value="TreeGrafter"/>
</dbReference>
<feature type="domain" description="IclR-ED" evidence="5">
    <location>
        <begin position="80"/>
        <end position="262"/>
    </location>
</feature>
<dbReference type="RefSeq" id="WP_106189388.1">
    <property type="nucleotide sequence ID" value="NZ_PVTF01000007.1"/>
</dbReference>
<protein>
    <submittedName>
        <fullName evidence="6">IclR family transcriptional regulator</fullName>
    </submittedName>
</protein>
<dbReference type="SUPFAM" id="SSF55781">
    <property type="entry name" value="GAF domain-like"/>
    <property type="match status" value="1"/>
</dbReference>
<dbReference type="PROSITE" id="PS51078">
    <property type="entry name" value="ICLR_ED"/>
    <property type="match status" value="1"/>
</dbReference>
<dbReference type="InterPro" id="IPR050707">
    <property type="entry name" value="HTH_MetabolicPath_Reg"/>
</dbReference>
<dbReference type="InterPro" id="IPR036390">
    <property type="entry name" value="WH_DNA-bd_sf"/>
</dbReference>